<dbReference type="Proteomes" id="UP001228049">
    <property type="component" value="Unassembled WGS sequence"/>
</dbReference>
<evidence type="ECO:0000313" key="2">
    <source>
        <dbReference type="Proteomes" id="UP001228049"/>
    </source>
</evidence>
<dbReference type="GO" id="GO:0016853">
    <property type="term" value="F:isomerase activity"/>
    <property type="evidence" value="ECO:0007669"/>
    <property type="project" value="UniProtKB-KW"/>
</dbReference>
<name>A0AAD9C595_DISEL</name>
<dbReference type="AlphaFoldDB" id="A0AAD9C595"/>
<accession>A0AAD9C595</accession>
<gene>
    <name evidence="1" type="ORF">KUDE01_020172</name>
</gene>
<feature type="non-terminal residue" evidence="1">
    <location>
        <position position="1"/>
    </location>
</feature>
<organism evidence="1 2">
    <name type="scientific">Dissostichus eleginoides</name>
    <name type="common">Patagonian toothfish</name>
    <name type="synonym">Dissostichus amissus</name>
    <dbReference type="NCBI Taxonomy" id="100907"/>
    <lineage>
        <taxon>Eukaryota</taxon>
        <taxon>Metazoa</taxon>
        <taxon>Chordata</taxon>
        <taxon>Craniata</taxon>
        <taxon>Vertebrata</taxon>
        <taxon>Euteleostomi</taxon>
        <taxon>Actinopterygii</taxon>
        <taxon>Neopterygii</taxon>
        <taxon>Teleostei</taxon>
        <taxon>Neoteleostei</taxon>
        <taxon>Acanthomorphata</taxon>
        <taxon>Eupercaria</taxon>
        <taxon>Perciformes</taxon>
        <taxon>Notothenioidei</taxon>
        <taxon>Nototheniidae</taxon>
        <taxon>Dissostichus</taxon>
    </lineage>
</organism>
<keyword evidence="2" id="KW-1185">Reference proteome</keyword>
<sequence>PGHGNSWRTGLLATSHRTAAPLGSEITVILEAGRKAVGFLSNRNNVGPSRQHPLSSTLSPCFFVEGGSYTPSNRFDWKASSPRQPIPQ</sequence>
<comment type="caution">
    <text evidence="1">The sequence shown here is derived from an EMBL/GenBank/DDBJ whole genome shotgun (WGS) entry which is preliminary data.</text>
</comment>
<proteinExistence type="predicted"/>
<protein>
    <submittedName>
        <fullName evidence="1">Ribose-5-phosphate isomerase A</fullName>
    </submittedName>
</protein>
<evidence type="ECO:0000313" key="1">
    <source>
        <dbReference type="EMBL" id="KAK1894714.1"/>
    </source>
</evidence>
<reference evidence="1" key="1">
    <citation type="submission" date="2023-04" db="EMBL/GenBank/DDBJ databases">
        <title>Chromosome-level genome of Chaenocephalus aceratus.</title>
        <authorList>
            <person name="Park H."/>
        </authorList>
    </citation>
    <scope>NUCLEOTIDE SEQUENCE</scope>
    <source>
        <strain evidence="1">DE</strain>
        <tissue evidence="1">Muscle</tissue>
    </source>
</reference>
<keyword evidence="1" id="KW-0413">Isomerase</keyword>
<feature type="non-terminal residue" evidence="1">
    <location>
        <position position="88"/>
    </location>
</feature>
<dbReference type="EMBL" id="JASDAP010000011">
    <property type="protein sequence ID" value="KAK1894714.1"/>
    <property type="molecule type" value="Genomic_DNA"/>
</dbReference>